<dbReference type="Proteomes" id="UP000494206">
    <property type="component" value="Unassembled WGS sequence"/>
</dbReference>
<name>A0A8S1F833_9PELO</name>
<dbReference type="InterPro" id="IPR014892">
    <property type="entry name" value="RPA_C"/>
</dbReference>
<evidence type="ECO:0000256" key="2">
    <source>
        <dbReference type="SAM" id="MobiDB-lite"/>
    </source>
</evidence>
<evidence type="ECO:0000313" key="4">
    <source>
        <dbReference type="EMBL" id="CAB3407043.1"/>
    </source>
</evidence>
<dbReference type="SUPFAM" id="SSF46785">
    <property type="entry name" value="Winged helix' DNA-binding domain"/>
    <property type="match status" value="1"/>
</dbReference>
<feature type="region of interest" description="Disordered" evidence="2">
    <location>
        <begin position="180"/>
        <end position="215"/>
    </location>
</feature>
<evidence type="ECO:0000259" key="3">
    <source>
        <dbReference type="Pfam" id="PF08784"/>
    </source>
</evidence>
<dbReference type="Pfam" id="PF08784">
    <property type="entry name" value="RPA_C"/>
    <property type="match status" value="1"/>
</dbReference>
<dbReference type="EMBL" id="CADEPM010000006">
    <property type="protein sequence ID" value="CAB3407043.1"/>
    <property type="molecule type" value="Genomic_DNA"/>
</dbReference>
<reference evidence="4 5" key="1">
    <citation type="submission" date="2020-04" db="EMBL/GenBank/DDBJ databases">
        <authorList>
            <person name="Laetsch R D."/>
            <person name="Stevens L."/>
            <person name="Kumar S."/>
            <person name="Blaxter L. M."/>
        </authorList>
    </citation>
    <scope>NUCLEOTIDE SEQUENCE [LARGE SCALE GENOMIC DNA]</scope>
</reference>
<dbReference type="SUPFAM" id="SSF50249">
    <property type="entry name" value="Nucleic acid-binding proteins"/>
    <property type="match status" value="1"/>
</dbReference>
<dbReference type="Gene3D" id="2.40.50.140">
    <property type="entry name" value="Nucleic acid-binding proteins"/>
    <property type="match status" value="1"/>
</dbReference>
<feature type="domain" description="Replication protein A C-terminal" evidence="3">
    <location>
        <begin position="195"/>
        <end position="272"/>
    </location>
</feature>
<sequence>MAWDASFATADAGGWHGEASFITEKKDSRSTAIGERLPVPVTITDLIENLGESSDRYNLGSFSFATVAIVGTVRSMTFDNGTMTYILQDPEDPDKEFLVVKYNNSDTAQSFHESDITEGSKIRAIGKLKNFDNTNTLLAFNIMEILDEKDYKIHILEAQMAKLFFTKNVTDIMKSDRSQHLSGMLAGPGKRAAPNNDTKGGNLAKREMKTENGGNDLSERIKTCLRKYGDVEAGIHIDQISVDVGRPNRDELERALAMLAEDGVIYPAADDNHYSII</sequence>
<dbReference type="OrthoDB" id="25571at2759"/>
<protein>
    <recommendedName>
        <fullName evidence="3">Replication protein A C-terminal domain-containing protein</fullName>
    </recommendedName>
</protein>
<dbReference type="Gene3D" id="1.10.10.10">
    <property type="entry name" value="Winged helix-like DNA-binding domain superfamily/Winged helix DNA-binding domain"/>
    <property type="match status" value="1"/>
</dbReference>
<evidence type="ECO:0000313" key="5">
    <source>
        <dbReference type="Proteomes" id="UP000494206"/>
    </source>
</evidence>
<dbReference type="InterPro" id="IPR036388">
    <property type="entry name" value="WH-like_DNA-bd_sf"/>
</dbReference>
<dbReference type="InterPro" id="IPR012340">
    <property type="entry name" value="NA-bd_OB-fold"/>
</dbReference>
<comment type="similarity">
    <text evidence="1">Belongs to the replication factor A protein 2 family.</text>
</comment>
<proteinExistence type="inferred from homology"/>
<comment type="caution">
    <text evidence="4">The sequence shown here is derived from an EMBL/GenBank/DDBJ whole genome shotgun (WGS) entry which is preliminary data.</text>
</comment>
<accession>A0A8S1F833</accession>
<keyword evidence="5" id="KW-1185">Reference proteome</keyword>
<evidence type="ECO:0000256" key="1">
    <source>
        <dbReference type="ARBA" id="ARBA00007815"/>
    </source>
</evidence>
<organism evidence="4 5">
    <name type="scientific">Caenorhabditis bovis</name>
    <dbReference type="NCBI Taxonomy" id="2654633"/>
    <lineage>
        <taxon>Eukaryota</taxon>
        <taxon>Metazoa</taxon>
        <taxon>Ecdysozoa</taxon>
        <taxon>Nematoda</taxon>
        <taxon>Chromadorea</taxon>
        <taxon>Rhabditida</taxon>
        <taxon>Rhabditina</taxon>
        <taxon>Rhabditomorpha</taxon>
        <taxon>Rhabditoidea</taxon>
        <taxon>Rhabditidae</taxon>
        <taxon>Peloderinae</taxon>
        <taxon>Caenorhabditis</taxon>
    </lineage>
</organism>
<dbReference type="InterPro" id="IPR036390">
    <property type="entry name" value="WH_DNA-bd_sf"/>
</dbReference>
<gene>
    <name evidence="4" type="ORF">CBOVIS_LOCUS9028</name>
</gene>
<dbReference type="AlphaFoldDB" id="A0A8S1F833"/>